<evidence type="ECO:0000256" key="7">
    <source>
        <dbReference type="ARBA" id="ARBA00023065"/>
    </source>
</evidence>
<evidence type="ECO:0000313" key="10">
    <source>
        <dbReference type="EMBL" id="OWY34425.1"/>
    </source>
</evidence>
<protein>
    <recommendedName>
        <fullName evidence="9">K(+)-insensitive pyrophosphate-energized proton pump</fullName>
        <ecNumber evidence="9">7.1.3.1</ecNumber>
    </recommendedName>
    <alternativeName>
        <fullName evidence="9">Membrane-bound proton-translocating pyrophosphatase</fullName>
    </alternativeName>
    <alternativeName>
        <fullName evidence="9">Pyrophosphate-energized inorganic pyrophosphatase</fullName>
        <shortName evidence="9">H(+)-PPase</shortName>
    </alternativeName>
</protein>
<comment type="cofactor">
    <cofactor evidence="9">
        <name>Mg(2+)</name>
        <dbReference type="ChEBI" id="CHEBI:18420"/>
    </cofactor>
</comment>
<organism evidence="10 11">
    <name type="scientific">Herbaspirillum aquaticum</name>
    <dbReference type="NCBI Taxonomy" id="568783"/>
    <lineage>
        <taxon>Bacteria</taxon>
        <taxon>Pseudomonadati</taxon>
        <taxon>Pseudomonadota</taxon>
        <taxon>Betaproteobacteria</taxon>
        <taxon>Burkholderiales</taxon>
        <taxon>Oxalobacteraceae</taxon>
        <taxon>Herbaspirillum</taxon>
    </lineage>
</organism>
<dbReference type="Proteomes" id="UP000214747">
    <property type="component" value="Unassembled WGS sequence"/>
</dbReference>
<dbReference type="GO" id="GO:0000287">
    <property type="term" value="F:magnesium ion binding"/>
    <property type="evidence" value="ECO:0007669"/>
    <property type="project" value="UniProtKB-UniRule"/>
</dbReference>
<reference evidence="10 11" key="1">
    <citation type="journal article" date="2010" name="Int. J. Syst. Evol. Microbiol.">
        <title>Reclassification of Herbaspirillum putei as a later heterotypic synonym of Herbaspirillum huttiense, with the description of H. huttiense subsp. huttiense subsp. nov. and H. huttiense subsp. putei subsp. nov., comb. nov., and description of Herbaspirillum aquaticum sp. nov.</title>
        <authorList>
            <person name="Dobritsa A.P."/>
            <person name="Reddy M.C."/>
            <person name="Samadpour M."/>
        </authorList>
    </citation>
    <scope>NUCLEOTIDE SEQUENCE [LARGE SCALE GENOMIC DNA]</scope>
    <source>
        <strain evidence="10 11">IEH 4430</strain>
    </source>
</reference>
<dbReference type="NCBIfam" id="TIGR01104">
    <property type="entry name" value="V_PPase"/>
    <property type="match status" value="1"/>
</dbReference>
<feature type="transmembrane region" description="Helical" evidence="9">
    <location>
        <begin position="660"/>
        <end position="678"/>
    </location>
</feature>
<keyword evidence="2 9" id="KW-0813">Transport</keyword>
<keyword evidence="10" id="KW-0378">Hydrolase</keyword>
<keyword evidence="4 9" id="KW-0460">Magnesium</keyword>
<sequence length="679" mass="69833">MALALWFAIACGLVAVIYGLVSRRWILKQDPGNPRMQEIALAIQQGAAAYLARQYRTIAMVGVVLLILIALIPGLGWLTAIGFLLGAVLSGACGFIGMNVSVRANVRTAQAATRGMNEALGVAFRGGAITGMLVVGLGLLGVSLFFWVLYVYGQGRAVSLHDAIQPLIGLAFGASLISIFARLGGGIFTKGADVGADLVGKVEAGIPEDDPRNPAVIADNVGDNVGDCAGMAADLFETYVVTLVATMLLGSLMLKGLETLAVLYPLALGGVSILASIVGCAMVKAQPGRKIMSALYTGLWWSAGLSLVGFAVVTWLLLPPELRVPLMGAAVVGIVLTGLMVYITEYYTGTDFKPVRHIAEASTTGHGTNIIAGLGVSMKSTAYPVLAVCAAILASYWLAGLYGIAIAATSMLSMAGIVVALDAYGPITDNAGGIAEMSGLPDSVRAITDPLDAVGNTTKAVTKGYAIGSAGLAALVLFADYTHALESVGKTASFDLSSPAVIIGLFIGGLIPYLFGAMAMEAVGRAAGAVVVEVRRQFRDIPGIMDGSGRPEYDRAVDMLTSSAIREMILPSLLPVIVPILVGLLLGPSALGGLLMGTIVTGLFVAISMTTGGGAWDNAKKYIEDGHHGGKGSDAHKAAVTGDTVGDPYKDTAGPAVNPLIKIINIVALLLVPLLPVVS</sequence>
<keyword evidence="8 9" id="KW-0472">Membrane</keyword>
<feature type="transmembrane region" description="Helical" evidence="9">
    <location>
        <begin position="381"/>
        <end position="398"/>
    </location>
</feature>
<dbReference type="AlphaFoldDB" id="A0A225SXC3"/>
<dbReference type="GO" id="GO:0012505">
    <property type="term" value="C:endomembrane system"/>
    <property type="evidence" value="ECO:0007669"/>
    <property type="project" value="UniProtKB-SubCell"/>
</dbReference>
<dbReference type="NCBIfam" id="NF001951">
    <property type="entry name" value="PRK00733.1-2"/>
    <property type="match status" value="1"/>
</dbReference>
<feature type="transmembrane region" description="Helical" evidence="9">
    <location>
        <begin position="263"/>
        <end position="283"/>
    </location>
</feature>
<feature type="transmembrane region" description="Helical" evidence="9">
    <location>
        <begin position="81"/>
        <end position="102"/>
    </location>
</feature>
<evidence type="ECO:0000256" key="6">
    <source>
        <dbReference type="ARBA" id="ARBA00022989"/>
    </source>
</evidence>
<feature type="transmembrane region" description="Helical" evidence="9">
    <location>
        <begin position="57"/>
        <end position="75"/>
    </location>
</feature>
<feature type="transmembrane region" description="Helical" evidence="9">
    <location>
        <begin position="163"/>
        <end position="181"/>
    </location>
</feature>
<dbReference type="InterPro" id="IPR004131">
    <property type="entry name" value="PPase-energised_H-pump"/>
</dbReference>
<evidence type="ECO:0000256" key="2">
    <source>
        <dbReference type="ARBA" id="ARBA00022448"/>
    </source>
</evidence>
<name>A0A225SXC3_9BURK</name>
<comment type="caution">
    <text evidence="10">The sequence shown here is derived from an EMBL/GenBank/DDBJ whole genome shotgun (WGS) entry which is preliminary data.</text>
</comment>
<feature type="transmembrane region" description="Helical" evidence="9">
    <location>
        <begin position="496"/>
        <end position="515"/>
    </location>
</feature>
<feature type="transmembrane region" description="Helical" evidence="9">
    <location>
        <begin position="295"/>
        <end position="318"/>
    </location>
</feature>
<dbReference type="PANTHER" id="PTHR31998">
    <property type="entry name" value="K(+)-INSENSITIVE PYROPHOSPHATE-ENERGIZED PROTON PUMP"/>
    <property type="match status" value="1"/>
</dbReference>
<proteinExistence type="inferred from homology"/>
<evidence type="ECO:0000256" key="3">
    <source>
        <dbReference type="ARBA" id="ARBA00022692"/>
    </source>
</evidence>
<dbReference type="GO" id="GO:0005886">
    <property type="term" value="C:plasma membrane"/>
    <property type="evidence" value="ECO:0007669"/>
    <property type="project" value="UniProtKB-SubCell"/>
</dbReference>
<evidence type="ECO:0000256" key="9">
    <source>
        <dbReference type="HAMAP-Rule" id="MF_01129"/>
    </source>
</evidence>
<feature type="transmembrane region" description="Helical" evidence="9">
    <location>
        <begin position="404"/>
        <end position="424"/>
    </location>
</feature>
<dbReference type="HAMAP" id="MF_01129">
    <property type="entry name" value="PPase_energized_pump"/>
    <property type="match status" value="1"/>
</dbReference>
<feature type="transmembrane region" description="Helical" evidence="9">
    <location>
        <begin position="122"/>
        <end position="151"/>
    </location>
</feature>
<feature type="transmembrane region" description="Helical" evidence="9">
    <location>
        <begin position="239"/>
        <end position="257"/>
    </location>
</feature>
<feature type="transmembrane region" description="Helical" evidence="9">
    <location>
        <begin position="593"/>
        <end position="616"/>
    </location>
</feature>
<dbReference type="PIRSF" id="PIRSF001265">
    <property type="entry name" value="H+-PPase"/>
    <property type="match status" value="1"/>
</dbReference>
<feature type="transmembrane region" description="Helical" evidence="9">
    <location>
        <begin position="324"/>
        <end position="343"/>
    </location>
</feature>
<evidence type="ECO:0000313" key="11">
    <source>
        <dbReference type="Proteomes" id="UP000214747"/>
    </source>
</evidence>
<keyword evidence="3 9" id="KW-0812">Transmembrane</keyword>
<comment type="caution">
    <text evidence="9">Lacks conserved residue(s) required for the propagation of feature annotation.</text>
</comment>
<dbReference type="EMBL" id="NJGV01000009">
    <property type="protein sequence ID" value="OWY34425.1"/>
    <property type="molecule type" value="Genomic_DNA"/>
</dbReference>
<keyword evidence="6 9" id="KW-1133">Transmembrane helix</keyword>
<comment type="subcellular location">
    <subcellularLocation>
        <location evidence="9">Cell membrane</location>
        <topology evidence="9">Multi-pass membrane protein</topology>
    </subcellularLocation>
    <subcellularLocation>
        <location evidence="1">Endomembrane system</location>
        <topology evidence="1">Multi-pass membrane protein</topology>
    </subcellularLocation>
</comment>
<dbReference type="RefSeq" id="WP_088755214.1">
    <property type="nucleotide sequence ID" value="NZ_NJGV01000009.1"/>
</dbReference>
<dbReference type="NCBIfam" id="NF001960">
    <property type="entry name" value="PRK00733.3-5"/>
    <property type="match status" value="1"/>
</dbReference>
<feature type="transmembrane region" description="Helical" evidence="9">
    <location>
        <begin position="6"/>
        <end position="26"/>
    </location>
</feature>
<feature type="transmembrane region" description="Helical" evidence="9">
    <location>
        <begin position="465"/>
        <end position="484"/>
    </location>
</feature>
<evidence type="ECO:0000256" key="5">
    <source>
        <dbReference type="ARBA" id="ARBA00022967"/>
    </source>
</evidence>
<gene>
    <name evidence="9 10" type="primary">hppA</name>
    <name evidence="10" type="ORF">CEJ45_11300</name>
</gene>
<dbReference type="GO" id="GO:0004427">
    <property type="term" value="F:inorganic diphosphate phosphatase activity"/>
    <property type="evidence" value="ECO:0007669"/>
    <property type="project" value="UniProtKB-UniRule"/>
</dbReference>
<keyword evidence="5 9" id="KW-1278">Translocase</keyword>
<comment type="similarity">
    <text evidence="9">Belongs to the H(+)-translocating pyrophosphatase (TC 3.A.10) family. K(+)-insensitive subfamily.</text>
</comment>
<dbReference type="Pfam" id="PF03030">
    <property type="entry name" value="H_PPase"/>
    <property type="match status" value="1"/>
</dbReference>
<accession>A0A225SXC3</accession>
<keyword evidence="9" id="KW-1003">Cell membrane</keyword>
<keyword evidence="7 9" id="KW-0406">Ion transport</keyword>
<keyword evidence="11" id="KW-1185">Reference proteome</keyword>
<dbReference type="EC" id="7.1.3.1" evidence="9"/>
<evidence type="ECO:0000256" key="8">
    <source>
        <dbReference type="ARBA" id="ARBA00023136"/>
    </source>
</evidence>
<feature type="site" description="Determinant of potassium independence" evidence="9">
    <location>
        <position position="459"/>
    </location>
</feature>
<keyword evidence="9" id="KW-0375">Hydrogen ion transport</keyword>
<comment type="catalytic activity">
    <reaction evidence="9">
        <text>diphosphate + H2O + H(+)(in) = 2 phosphate + 2 H(+)(out)</text>
        <dbReference type="Rhea" id="RHEA:13973"/>
        <dbReference type="ChEBI" id="CHEBI:15377"/>
        <dbReference type="ChEBI" id="CHEBI:15378"/>
        <dbReference type="ChEBI" id="CHEBI:33019"/>
        <dbReference type="ChEBI" id="CHEBI:43474"/>
        <dbReference type="EC" id="7.1.3.1"/>
    </reaction>
</comment>
<dbReference type="NCBIfam" id="NF001953">
    <property type="entry name" value="PRK00733.2-1"/>
    <property type="match status" value="1"/>
</dbReference>
<comment type="function">
    <text evidence="9">Proton pump that utilizes the energy of pyrophosphate hydrolysis as the driving force for proton movement across the membrane. Generates a proton motive force.</text>
</comment>
<feature type="transmembrane region" description="Helical" evidence="9">
    <location>
        <begin position="568"/>
        <end position="587"/>
    </location>
</feature>
<evidence type="ECO:0000256" key="4">
    <source>
        <dbReference type="ARBA" id="ARBA00022842"/>
    </source>
</evidence>
<dbReference type="GO" id="GO:0009678">
    <property type="term" value="F:diphosphate hydrolysis-driven proton transmembrane transporter activity"/>
    <property type="evidence" value="ECO:0007669"/>
    <property type="project" value="UniProtKB-UniRule"/>
</dbReference>
<comment type="subunit">
    <text evidence="9">Homodimer.</text>
</comment>
<evidence type="ECO:0000256" key="1">
    <source>
        <dbReference type="ARBA" id="ARBA00004127"/>
    </source>
</evidence>